<organism evidence="8">
    <name type="scientific">Turnip crinkle virus</name>
    <name type="common">TCV</name>
    <dbReference type="NCBI Taxonomy" id="11988"/>
    <lineage>
        <taxon>Viruses</taxon>
        <taxon>Riboviria</taxon>
        <taxon>Orthornavirae</taxon>
        <taxon>Kitrinoviricota</taxon>
        <taxon>Tolucaviricetes</taxon>
        <taxon>Tolivirales</taxon>
        <taxon>Tombusviridae</taxon>
        <taxon>Procedovirinae</taxon>
        <taxon>Betacarmovirus</taxon>
        <taxon>Betacarmovirus brassicae</taxon>
    </lineage>
</organism>
<dbReference type="SUPFAM" id="SSF88633">
    <property type="entry name" value="Positive stranded ssRNA viruses"/>
    <property type="match status" value="1"/>
</dbReference>
<dbReference type="PRINTS" id="PR00233">
    <property type="entry name" value="ICOSAHEDRAL"/>
</dbReference>
<accession>A0A3S8RDG1</accession>
<name>A0A3S8RDG1_TCV</name>
<evidence type="ECO:0000256" key="5">
    <source>
        <dbReference type="ARBA" id="ARBA00022844"/>
    </source>
</evidence>
<evidence type="ECO:0000256" key="4">
    <source>
        <dbReference type="ARBA" id="ARBA00022561"/>
    </source>
</evidence>
<dbReference type="PROSITE" id="PS00555">
    <property type="entry name" value="ICOSAH_VIR_COAT_S"/>
    <property type="match status" value="1"/>
</dbReference>
<protein>
    <recommendedName>
        <fullName evidence="3">Capsid protein</fullName>
    </recommendedName>
</protein>
<dbReference type="Gene3D" id="2.60.40.3420">
    <property type="match status" value="1"/>
</dbReference>
<dbReference type="GO" id="GO:0039617">
    <property type="term" value="C:T=3 icosahedral viral capsid"/>
    <property type="evidence" value="ECO:0007669"/>
    <property type="project" value="UniProtKB-KW"/>
</dbReference>
<reference evidence="8" key="1">
    <citation type="journal article" date="2018" name="Ann. Appl. Biol.">
        <title>Honey bee-assisted surveillance for early plant virus detection.</title>
        <authorList>
            <person name="Roberts J.M.K."/>
            <person name="Ireland K.B."/>
            <person name="Tay W.T."/>
            <person name="Paini D."/>
        </authorList>
    </citation>
    <scope>NUCLEOTIDE SEQUENCE</scope>
    <source>
        <strain evidence="8">TCV-SA</strain>
    </source>
</reference>
<feature type="domain" description="Icosahedral viral capsid protein S" evidence="7">
    <location>
        <begin position="60"/>
        <end position="240"/>
    </location>
</feature>
<keyword evidence="4 8" id="KW-0167">Capsid protein</keyword>
<proteinExistence type="inferred from homology"/>
<keyword evidence="5" id="KW-0946">Virion</keyword>
<comment type="subcellular location">
    <subcellularLocation>
        <location evidence="1">Virion</location>
    </subcellularLocation>
</comment>
<organismHost>
    <name type="scientific">Brassica napus subsp. rapifera</name>
    <name type="common">rutabaga</name>
    <dbReference type="NCBI Taxonomy" id="3709"/>
</organismHost>
<evidence type="ECO:0000313" key="8">
    <source>
        <dbReference type="EMBL" id="AZJ51161.1"/>
    </source>
</evidence>
<sequence length="351" mass="38149">MENDPRVRKLASEGAQWAIKWQKKGWSTLTSRQKQTARAAMGIKLSPVAQPVQKVTRLSAPVALAYREVSTQPRVSTARDGITRSGSELITTLKKNTDTEPKYTTAVLNPSEPGTFNQLIKEAAQYEKYRFTSLRFRYSPMSPSTTGGKVALAFDRDAAKPPPNDLASLYNIEGCVSSVPWTGFILTVPTDSTDRFVADGVSDPKLVDFGKLIMATYGQGANDAAQLGEVRVEYTVQLKNRTGSTSDAQIGDFAGVKDGPRLVSWSKTKGTAGWEHDCHFLGTGNFSLTVFYEKAPVSGLENADASDFSVLGEATVGSVQWAGVKIAERGQGVKMVTTEEQPKGKWQALRI</sequence>
<evidence type="ECO:0000256" key="2">
    <source>
        <dbReference type="ARBA" id="ARBA00007446"/>
    </source>
</evidence>
<dbReference type="InterPro" id="IPR029053">
    <property type="entry name" value="Viral_coat"/>
</dbReference>
<dbReference type="EMBL" id="MH427300">
    <property type="protein sequence ID" value="AZJ51161.1"/>
    <property type="molecule type" value="Genomic_RNA"/>
</dbReference>
<keyword evidence="6" id="KW-1142">T=3 icosahedral capsid protein</keyword>
<dbReference type="GO" id="GO:0005198">
    <property type="term" value="F:structural molecule activity"/>
    <property type="evidence" value="ECO:0007669"/>
    <property type="project" value="InterPro"/>
</dbReference>
<dbReference type="Gene3D" id="2.60.120.20">
    <property type="match status" value="1"/>
</dbReference>
<comment type="similarity">
    <text evidence="2">Belongs to the icosahedral plant coat protein family.</text>
</comment>
<evidence type="ECO:0000256" key="1">
    <source>
        <dbReference type="ARBA" id="ARBA00004328"/>
    </source>
</evidence>
<organismHost>
    <name type="scientific">Moricandia arvensis</name>
    <name type="common">Purple mistress</name>
    <name type="synonym">Brassica arvensis</name>
    <dbReference type="NCBI Taxonomy" id="180540"/>
</organismHost>
<evidence type="ECO:0000259" key="7">
    <source>
        <dbReference type="Pfam" id="PF00729"/>
    </source>
</evidence>
<dbReference type="Pfam" id="PF00729">
    <property type="entry name" value="Viral_coat"/>
    <property type="match status" value="1"/>
</dbReference>
<evidence type="ECO:0000256" key="6">
    <source>
        <dbReference type="ARBA" id="ARBA00023060"/>
    </source>
</evidence>
<evidence type="ECO:0000256" key="3">
    <source>
        <dbReference type="ARBA" id="ARBA00018091"/>
    </source>
</evidence>
<dbReference type="InterPro" id="IPR000937">
    <property type="entry name" value="Capsid_prot_S-dom_vir"/>
</dbReference>
<organismHost>
    <name type="scientific">Hypomyces</name>
    <dbReference type="NCBI Taxonomy" id="5130"/>
</organismHost>